<keyword evidence="8" id="KW-1185">Reference proteome</keyword>
<dbReference type="Gene3D" id="2.60.40.1820">
    <property type="match status" value="1"/>
</dbReference>
<evidence type="ECO:0000256" key="1">
    <source>
        <dbReference type="ARBA" id="ARBA00004167"/>
    </source>
</evidence>
<dbReference type="InterPro" id="IPR004864">
    <property type="entry name" value="LEA_2"/>
</dbReference>
<dbReference type="OrthoDB" id="1929523at2759"/>
<evidence type="ECO:0000313" key="8">
    <source>
        <dbReference type="Proteomes" id="UP001141806"/>
    </source>
</evidence>
<keyword evidence="2 5" id="KW-0812">Transmembrane</keyword>
<evidence type="ECO:0000259" key="6">
    <source>
        <dbReference type="Pfam" id="PF03168"/>
    </source>
</evidence>
<evidence type="ECO:0000256" key="2">
    <source>
        <dbReference type="ARBA" id="ARBA00022692"/>
    </source>
</evidence>
<dbReference type="InterPro" id="IPR044839">
    <property type="entry name" value="NDR1-like"/>
</dbReference>
<dbReference type="Proteomes" id="UP001141806">
    <property type="component" value="Unassembled WGS sequence"/>
</dbReference>
<evidence type="ECO:0000313" key="7">
    <source>
        <dbReference type="EMBL" id="KAJ4954199.1"/>
    </source>
</evidence>
<comment type="caution">
    <text evidence="7">The sequence shown here is derived from an EMBL/GenBank/DDBJ whole genome shotgun (WGS) entry which is preliminary data.</text>
</comment>
<gene>
    <name evidence="7" type="ORF">NE237_031031</name>
</gene>
<dbReference type="PANTHER" id="PTHR31234:SF65">
    <property type="entry name" value="LATE EMBRYOGENESIS ABUNDANT PROTEIN, LEA_2 SUBGROUP"/>
    <property type="match status" value="1"/>
</dbReference>
<keyword evidence="3 5" id="KW-1133">Transmembrane helix</keyword>
<dbReference type="EMBL" id="JAMYWD010000012">
    <property type="protein sequence ID" value="KAJ4954199.1"/>
    <property type="molecule type" value="Genomic_DNA"/>
</dbReference>
<reference evidence="7" key="1">
    <citation type="journal article" date="2023" name="Plant J.">
        <title>The genome of the king protea, Protea cynaroides.</title>
        <authorList>
            <person name="Chang J."/>
            <person name="Duong T.A."/>
            <person name="Schoeman C."/>
            <person name="Ma X."/>
            <person name="Roodt D."/>
            <person name="Barker N."/>
            <person name="Li Z."/>
            <person name="Van de Peer Y."/>
            <person name="Mizrachi E."/>
        </authorList>
    </citation>
    <scope>NUCLEOTIDE SEQUENCE</scope>
    <source>
        <tissue evidence="7">Young leaves</tissue>
    </source>
</reference>
<evidence type="ECO:0000256" key="4">
    <source>
        <dbReference type="ARBA" id="ARBA00023136"/>
    </source>
</evidence>
<evidence type="ECO:0000256" key="5">
    <source>
        <dbReference type="SAM" id="Phobius"/>
    </source>
</evidence>
<feature type="domain" description="Late embryogenesis abundant protein LEA-2 subgroup" evidence="6">
    <location>
        <begin position="90"/>
        <end position="188"/>
    </location>
</feature>
<comment type="subcellular location">
    <subcellularLocation>
        <location evidence="1">Membrane</location>
        <topology evidence="1">Single-pass membrane protein</topology>
    </subcellularLocation>
</comment>
<dbReference type="GO" id="GO:0016020">
    <property type="term" value="C:membrane"/>
    <property type="evidence" value="ECO:0007669"/>
    <property type="project" value="UniProtKB-SubCell"/>
</dbReference>
<feature type="transmembrane region" description="Helical" evidence="5">
    <location>
        <begin position="24"/>
        <end position="51"/>
    </location>
</feature>
<dbReference type="PANTHER" id="PTHR31234">
    <property type="entry name" value="LATE EMBRYOGENESIS ABUNDANT (LEA) HYDROXYPROLINE-RICH GLYCOPROTEIN FAMILY"/>
    <property type="match status" value="1"/>
</dbReference>
<dbReference type="GO" id="GO:0098542">
    <property type="term" value="P:defense response to other organism"/>
    <property type="evidence" value="ECO:0007669"/>
    <property type="project" value="InterPro"/>
</dbReference>
<sequence>MDLMLAKEDGPTRPLAPNPKKRNAWVICLLIFLGTIILLALILVILALTVFKAKDVTVSVNSFKVKNLHSSIDPLPSMKAYLNATIILDLSVHNPNKVSFKYRHSTAEVEYNSVQVGEATFPDGNVPSDGTAGVNTTVTILADRLLSDSSFYSDVVSGSVPLSIYTTIAGKIKVLIIKKHVTTHTSCNITLNLQTWNVTDTQCKSKVSL</sequence>
<organism evidence="7 8">
    <name type="scientific">Protea cynaroides</name>
    <dbReference type="NCBI Taxonomy" id="273540"/>
    <lineage>
        <taxon>Eukaryota</taxon>
        <taxon>Viridiplantae</taxon>
        <taxon>Streptophyta</taxon>
        <taxon>Embryophyta</taxon>
        <taxon>Tracheophyta</taxon>
        <taxon>Spermatophyta</taxon>
        <taxon>Magnoliopsida</taxon>
        <taxon>Proteales</taxon>
        <taxon>Proteaceae</taxon>
        <taxon>Protea</taxon>
    </lineage>
</organism>
<keyword evidence="4 5" id="KW-0472">Membrane</keyword>
<name>A0A9Q0JVF4_9MAGN</name>
<evidence type="ECO:0000256" key="3">
    <source>
        <dbReference type="ARBA" id="ARBA00022989"/>
    </source>
</evidence>
<accession>A0A9Q0JVF4</accession>
<dbReference type="Pfam" id="PF03168">
    <property type="entry name" value="LEA_2"/>
    <property type="match status" value="1"/>
</dbReference>
<proteinExistence type="predicted"/>
<dbReference type="SUPFAM" id="SSF117070">
    <property type="entry name" value="LEA14-like"/>
    <property type="match status" value="1"/>
</dbReference>
<protein>
    <recommendedName>
        <fullName evidence="6">Late embryogenesis abundant protein LEA-2 subgroup domain-containing protein</fullName>
    </recommendedName>
</protein>
<dbReference type="AlphaFoldDB" id="A0A9Q0JVF4"/>